<evidence type="ECO:0008006" key="3">
    <source>
        <dbReference type="Google" id="ProtNLM"/>
    </source>
</evidence>
<proteinExistence type="predicted"/>
<name>A0ABY0QSK4_9FLAO</name>
<dbReference type="EMBL" id="FNHD01000005">
    <property type="protein sequence ID" value="SDL74134.1"/>
    <property type="molecule type" value="Genomic_DNA"/>
</dbReference>
<evidence type="ECO:0000313" key="2">
    <source>
        <dbReference type="Proteomes" id="UP000199242"/>
    </source>
</evidence>
<organism evidence="1 2">
    <name type="scientific">Chryseobacterium taihuense</name>
    <dbReference type="NCBI Taxonomy" id="1141221"/>
    <lineage>
        <taxon>Bacteria</taxon>
        <taxon>Pseudomonadati</taxon>
        <taxon>Bacteroidota</taxon>
        <taxon>Flavobacteriia</taxon>
        <taxon>Flavobacteriales</taxon>
        <taxon>Weeksellaceae</taxon>
        <taxon>Chryseobacterium group</taxon>
        <taxon>Chryseobacterium</taxon>
    </lineage>
</organism>
<comment type="caution">
    <text evidence="1">The sequence shown here is derived from an EMBL/GenBank/DDBJ whole genome shotgun (WGS) entry which is preliminary data.</text>
</comment>
<sequence length="105" mass="12771">MLVLFDEKVEDYLSELIEILYRKEYFGFVDAAYSYVDELIDEIEKTIDIKPYKQAPQYFSKYGKDLLYFGIKKNDNTQWYIFFNYENGVYFIRYIGNNHNCAKYL</sequence>
<dbReference type="Proteomes" id="UP000199242">
    <property type="component" value="Unassembled WGS sequence"/>
</dbReference>
<accession>A0ABY0QSK4</accession>
<gene>
    <name evidence="1" type="ORF">SAMN05216273_105165</name>
</gene>
<protein>
    <recommendedName>
        <fullName evidence="3">Type II toxin-antitoxin system RelE/ParE family toxin</fullName>
    </recommendedName>
</protein>
<dbReference type="RefSeq" id="WP_089742953.1">
    <property type="nucleotide sequence ID" value="NZ_FNHD01000005.1"/>
</dbReference>
<reference evidence="1 2" key="1">
    <citation type="submission" date="2016-10" db="EMBL/GenBank/DDBJ databases">
        <authorList>
            <person name="Varghese N."/>
            <person name="Submissions S."/>
        </authorList>
    </citation>
    <scope>NUCLEOTIDE SEQUENCE [LARGE SCALE GENOMIC DNA]</scope>
    <source>
        <strain evidence="1 2">CGMCC 1.10941</strain>
    </source>
</reference>
<keyword evidence="2" id="KW-1185">Reference proteome</keyword>
<evidence type="ECO:0000313" key="1">
    <source>
        <dbReference type="EMBL" id="SDL74134.1"/>
    </source>
</evidence>